<dbReference type="Proteomes" id="UP001177000">
    <property type="component" value="Chromosome"/>
</dbReference>
<organism evidence="2 3">
    <name type="scientific">Pseudomonas syringae pv. tomato</name>
    <dbReference type="NCBI Taxonomy" id="323"/>
    <lineage>
        <taxon>Bacteria</taxon>
        <taxon>Pseudomonadati</taxon>
        <taxon>Pseudomonadota</taxon>
        <taxon>Gammaproteobacteria</taxon>
        <taxon>Pseudomonadales</taxon>
        <taxon>Pseudomonadaceae</taxon>
        <taxon>Pseudomonas</taxon>
    </lineage>
</organism>
<reference evidence="2" key="1">
    <citation type="submission" date="2023-03" db="EMBL/GenBank/DDBJ databases">
        <authorList>
            <person name="Pothier F. J."/>
        </authorList>
    </citation>
    <scope>NUCLEOTIDE SEQUENCE</scope>
    <source>
        <strain evidence="2">DAPP-PG 215</strain>
    </source>
</reference>
<evidence type="ECO:0000256" key="1">
    <source>
        <dbReference type="SAM" id="MobiDB-lite"/>
    </source>
</evidence>
<proteinExistence type="predicted"/>
<dbReference type="EMBL" id="OX458335">
    <property type="protein sequence ID" value="CAI8822594.1"/>
    <property type="molecule type" value="Genomic_DNA"/>
</dbReference>
<name>A0AAV1BHT5_PSEUB</name>
<feature type="compositionally biased region" description="Basic and acidic residues" evidence="1">
    <location>
        <begin position="1"/>
        <end position="10"/>
    </location>
</feature>
<gene>
    <name evidence="2" type="ORF">DAPPPG215_10025</name>
</gene>
<feature type="region of interest" description="Disordered" evidence="1">
    <location>
        <begin position="1"/>
        <end position="26"/>
    </location>
</feature>
<evidence type="ECO:0000313" key="3">
    <source>
        <dbReference type="Proteomes" id="UP001177000"/>
    </source>
</evidence>
<protein>
    <submittedName>
        <fullName evidence="2">Uncharacterized protein</fullName>
    </submittedName>
</protein>
<dbReference type="AlphaFoldDB" id="A0AAV1BHT5"/>
<evidence type="ECO:0000313" key="2">
    <source>
        <dbReference type="EMBL" id="CAI8822594.1"/>
    </source>
</evidence>
<feature type="compositionally biased region" description="Basic residues" evidence="1">
    <location>
        <begin position="14"/>
        <end position="24"/>
    </location>
</feature>
<sequence>MHSQAEHGNDKGLSLKHCRAHPPRGHAVLDAPRPFFAVRPAERQKLNNPLFPQPLVQRVAAHAQLFGQQ</sequence>
<accession>A0AAV1BHT5</accession>